<evidence type="ECO:0000313" key="1">
    <source>
        <dbReference type="EMBL" id="BAU02214.1"/>
    </source>
</evidence>
<organism evidence="1 2">
    <name type="scientific">Vigna angularis var. angularis</name>
    <dbReference type="NCBI Taxonomy" id="157739"/>
    <lineage>
        <taxon>Eukaryota</taxon>
        <taxon>Viridiplantae</taxon>
        <taxon>Streptophyta</taxon>
        <taxon>Embryophyta</taxon>
        <taxon>Tracheophyta</taxon>
        <taxon>Spermatophyta</taxon>
        <taxon>Magnoliopsida</taxon>
        <taxon>eudicotyledons</taxon>
        <taxon>Gunneridae</taxon>
        <taxon>Pentapetalae</taxon>
        <taxon>rosids</taxon>
        <taxon>fabids</taxon>
        <taxon>Fabales</taxon>
        <taxon>Fabaceae</taxon>
        <taxon>Papilionoideae</taxon>
        <taxon>50 kb inversion clade</taxon>
        <taxon>NPAAA clade</taxon>
        <taxon>indigoferoid/millettioid clade</taxon>
        <taxon>Phaseoleae</taxon>
        <taxon>Vigna</taxon>
    </lineage>
</organism>
<name>A0A0S3TB30_PHAAN</name>
<gene>
    <name evidence="1" type="primary">Vigan.11G169400</name>
    <name evidence="1" type="ORF">VIGAN_11169400</name>
</gene>
<evidence type="ECO:0000313" key="2">
    <source>
        <dbReference type="Proteomes" id="UP000291084"/>
    </source>
</evidence>
<dbReference type="EMBL" id="AP015044">
    <property type="protein sequence ID" value="BAU02214.1"/>
    <property type="molecule type" value="Genomic_DNA"/>
</dbReference>
<dbReference type="Proteomes" id="UP000291084">
    <property type="component" value="Chromosome 11"/>
</dbReference>
<sequence length="81" mass="9515">MMEEAHFHSFPLEVSRYNGTQPPLSFIFWIEENLPMKINVNKTVLESIWQKLMSTLGSSRQLHICNSFLSKEKSCKRTKQI</sequence>
<dbReference type="AlphaFoldDB" id="A0A0S3TB30"/>
<reference evidence="1 2" key="1">
    <citation type="journal article" date="2015" name="Sci. Rep.">
        <title>The power of single molecule real-time sequencing technology in the de novo assembly of a eukaryotic genome.</title>
        <authorList>
            <person name="Sakai H."/>
            <person name="Naito K."/>
            <person name="Ogiso-Tanaka E."/>
            <person name="Takahashi Y."/>
            <person name="Iseki K."/>
            <person name="Muto C."/>
            <person name="Satou K."/>
            <person name="Teruya K."/>
            <person name="Shiroma A."/>
            <person name="Shimoji M."/>
            <person name="Hirano T."/>
            <person name="Itoh T."/>
            <person name="Kaga A."/>
            <person name="Tomooka N."/>
        </authorList>
    </citation>
    <scope>NUCLEOTIDE SEQUENCE [LARGE SCALE GENOMIC DNA]</scope>
    <source>
        <strain evidence="2">cv. Shumari</strain>
    </source>
</reference>
<protein>
    <submittedName>
        <fullName evidence="1">Uncharacterized protein</fullName>
    </submittedName>
</protein>
<accession>A0A0S3TB30</accession>
<keyword evidence="2" id="KW-1185">Reference proteome</keyword>
<proteinExistence type="predicted"/>